<keyword evidence="2" id="KW-1185">Reference proteome</keyword>
<evidence type="ECO:0000313" key="1">
    <source>
        <dbReference type="EMBL" id="MFD2262198.1"/>
    </source>
</evidence>
<dbReference type="SUPFAM" id="SSF52172">
    <property type="entry name" value="CheY-like"/>
    <property type="match status" value="1"/>
</dbReference>
<protein>
    <recommendedName>
        <fullName evidence="3">Response regulatory domain-containing protein</fullName>
    </recommendedName>
</protein>
<evidence type="ECO:0000313" key="2">
    <source>
        <dbReference type="Proteomes" id="UP001597295"/>
    </source>
</evidence>
<dbReference type="Proteomes" id="UP001597295">
    <property type="component" value="Unassembled WGS sequence"/>
</dbReference>
<comment type="caution">
    <text evidence="1">The sequence shown here is derived from an EMBL/GenBank/DDBJ whole genome shotgun (WGS) entry which is preliminary data.</text>
</comment>
<name>A0ABW5DM30_9PROT</name>
<accession>A0ABW5DM30</accession>
<reference evidence="2" key="1">
    <citation type="journal article" date="2019" name="Int. J. Syst. Evol. Microbiol.">
        <title>The Global Catalogue of Microorganisms (GCM) 10K type strain sequencing project: providing services to taxonomists for standard genome sequencing and annotation.</title>
        <authorList>
            <consortium name="The Broad Institute Genomics Platform"/>
            <consortium name="The Broad Institute Genome Sequencing Center for Infectious Disease"/>
            <person name="Wu L."/>
            <person name="Ma J."/>
        </authorList>
    </citation>
    <scope>NUCLEOTIDE SEQUENCE [LARGE SCALE GENOMIC DNA]</scope>
    <source>
        <strain evidence="2">CGMCC 1.19062</strain>
    </source>
</reference>
<dbReference type="EMBL" id="JBHUIP010000003">
    <property type="protein sequence ID" value="MFD2262198.1"/>
    <property type="molecule type" value="Genomic_DNA"/>
</dbReference>
<dbReference type="RefSeq" id="WP_379875115.1">
    <property type="nucleotide sequence ID" value="NZ_JBHUIP010000003.1"/>
</dbReference>
<proteinExistence type="predicted"/>
<gene>
    <name evidence="1" type="ORF">ACFSM5_04810</name>
</gene>
<sequence length="137" mass="14706">MKPIIALLDNHKHAARSLSLLLSDNGCETVIGSDALDVLLGLRALDRLNAIVVEQWNNGCGLADALSLRQAVGWCVPILLLASRFDIPPNLEKSLPAFKVVPTPTESDVIVMALQDLIRAEETPSPREGVSVSVLGF</sequence>
<dbReference type="InterPro" id="IPR011006">
    <property type="entry name" value="CheY-like_superfamily"/>
</dbReference>
<evidence type="ECO:0008006" key="3">
    <source>
        <dbReference type="Google" id="ProtNLM"/>
    </source>
</evidence>
<organism evidence="1 2">
    <name type="scientific">Lacibacterium aquatile</name>
    <dbReference type="NCBI Taxonomy" id="1168082"/>
    <lineage>
        <taxon>Bacteria</taxon>
        <taxon>Pseudomonadati</taxon>
        <taxon>Pseudomonadota</taxon>
        <taxon>Alphaproteobacteria</taxon>
        <taxon>Rhodospirillales</taxon>
        <taxon>Rhodospirillaceae</taxon>
    </lineage>
</organism>